<dbReference type="NCBIfam" id="NF033749">
    <property type="entry name" value="bact_hemeryth"/>
    <property type="match status" value="1"/>
</dbReference>
<reference evidence="6 7" key="1">
    <citation type="submission" date="2020-03" db="EMBL/GenBank/DDBJ databases">
        <authorList>
            <consortium name="Genoscope - CEA"/>
            <person name="William W."/>
        </authorList>
    </citation>
    <scope>NUCLEOTIDE SEQUENCE [LARGE SCALE GENOMIC DNA]</scope>
    <source>
        <strain evidence="7">DSM 16959</strain>
    </source>
</reference>
<dbReference type="PROSITE" id="PS00550">
    <property type="entry name" value="HEMERYTHRINS"/>
    <property type="match status" value="1"/>
</dbReference>
<dbReference type="GO" id="GO:0046872">
    <property type="term" value="F:metal ion binding"/>
    <property type="evidence" value="ECO:0007669"/>
    <property type="project" value="UniProtKB-KW"/>
</dbReference>
<dbReference type="InterPro" id="IPR012827">
    <property type="entry name" value="Hemerythrin_metal-bd"/>
</dbReference>
<dbReference type="GO" id="GO:0005344">
    <property type="term" value="F:oxygen carrier activity"/>
    <property type="evidence" value="ECO:0007669"/>
    <property type="project" value="UniProtKB-KW"/>
</dbReference>
<name>A0A6S6YK75_9PROT</name>
<dbReference type="KEGG" id="doe:DENOEST_0989"/>
<evidence type="ECO:0000256" key="1">
    <source>
        <dbReference type="ARBA" id="ARBA00010587"/>
    </source>
</evidence>
<evidence type="ECO:0000313" key="7">
    <source>
        <dbReference type="Proteomes" id="UP000515733"/>
    </source>
</evidence>
<dbReference type="InterPro" id="IPR035938">
    <property type="entry name" value="Hemerythrin-like_sf"/>
</dbReference>
<keyword evidence="3" id="KW-0479">Metal-binding</keyword>
<dbReference type="InterPro" id="IPR016131">
    <property type="entry name" value="Haemerythrin_Fe_BS"/>
</dbReference>
<organism evidence="6 7">
    <name type="scientific">Denitratisoma oestradiolicum</name>
    <dbReference type="NCBI Taxonomy" id="311182"/>
    <lineage>
        <taxon>Bacteria</taxon>
        <taxon>Pseudomonadati</taxon>
        <taxon>Pseudomonadota</taxon>
        <taxon>Betaproteobacteria</taxon>
        <taxon>Nitrosomonadales</taxon>
        <taxon>Sterolibacteriaceae</taxon>
        <taxon>Denitratisoma</taxon>
    </lineage>
</organism>
<evidence type="ECO:0000259" key="5">
    <source>
        <dbReference type="Pfam" id="PF01814"/>
    </source>
</evidence>
<dbReference type="InterPro" id="IPR050669">
    <property type="entry name" value="Hemerythrin"/>
</dbReference>
<comment type="similarity">
    <text evidence="1">Belongs to the hemerythrin family.</text>
</comment>
<dbReference type="OrthoDB" id="5296936at2"/>
<proteinExistence type="inferred from homology"/>
<dbReference type="NCBIfam" id="TIGR02481">
    <property type="entry name" value="hemeryth_dom"/>
    <property type="match status" value="1"/>
</dbReference>
<dbReference type="Proteomes" id="UP000515733">
    <property type="component" value="Chromosome"/>
</dbReference>
<dbReference type="EMBL" id="LR778301">
    <property type="protein sequence ID" value="CAB1368154.1"/>
    <property type="molecule type" value="Genomic_DNA"/>
</dbReference>
<dbReference type="Pfam" id="PF01814">
    <property type="entry name" value="Hemerythrin"/>
    <property type="match status" value="1"/>
</dbReference>
<accession>A0A6S6YK75</accession>
<sequence>MDDRPQFISEFLVGIPLIDQEHRQLVDIAGDIYDSLGSNEVTAQAAARSAAARLLAYTVTHFASEEALMEAAGYPELEAHRQLHQQLLHQANDMAMRAELGDQYVPGDLSHFIYVWLVKHIQAQDKRFGEFMAARKD</sequence>
<dbReference type="PANTHER" id="PTHR37164">
    <property type="entry name" value="BACTERIOHEMERYTHRIN"/>
    <property type="match status" value="1"/>
</dbReference>
<evidence type="ECO:0000256" key="4">
    <source>
        <dbReference type="ARBA" id="ARBA00023004"/>
    </source>
</evidence>
<evidence type="ECO:0000256" key="2">
    <source>
        <dbReference type="ARBA" id="ARBA00022621"/>
    </source>
</evidence>
<evidence type="ECO:0000313" key="6">
    <source>
        <dbReference type="EMBL" id="CAB1368154.1"/>
    </source>
</evidence>
<dbReference type="SUPFAM" id="SSF47188">
    <property type="entry name" value="Hemerythrin-like"/>
    <property type="match status" value="1"/>
</dbReference>
<dbReference type="Gene3D" id="1.20.120.50">
    <property type="entry name" value="Hemerythrin-like"/>
    <property type="match status" value="1"/>
</dbReference>
<keyword evidence="4" id="KW-0408">Iron</keyword>
<dbReference type="CDD" id="cd12107">
    <property type="entry name" value="Hemerythrin"/>
    <property type="match status" value="1"/>
</dbReference>
<protein>
    <recommendedName>
        <fullName evidence="5">Hemerythrin-like domain-containing protein</fullName>
    </recommendedName>
</protein>
<dbReference type="InterPro" id="IPR012312">
    <property type="entry name" value="Hemerythrin-like"/>
</dbReference>
<keyword evidence="2" id="KW-0561">Oxygen transport</keyword>
<evidence type="ECO:0000256" key="3">
    <source>
        <dbReference type="ARBA" id="ARBA00022723"/>
    </source>
</evidence>
<dbReference type="AlphaFoldDB" id="A0A6S6YK75"/>
<dbReference type="PANTHER" id="PTHR37164:SF1">
    <property type="entry name" value="BACTERIOHEMERYTHRIN"/>
    <property type="match status" value="1"/>
</dbReference>
<feature type="domain" description="Hemerythrin-like" evidence="5">
    <location>
        <begin position="14"/>
        <end position="128"/>
    </location>
</feature>
<keyword evidence="2" id="KW-0813">Transport</keyword>
<keyword evidence="7" id="KW-1185">Reference proteome</keyword>
<gene>
    <name evidence="6" type="ORF">DENOEST_0989</name>
</gene>
<dbReference type="RefSeq" id="WP_145771744.1">
    <property type="nucleotide sequence ID" value="NZ_LR778301.1"/>
</dbReference>